<organism evidence="1">
    <name type="scientific">marine sediment metagenome</name>
    <dbReference type="NCBI Taxonomy" id="412755"/>
    <lineage>
        <taxon>unclassified sequences</taxon>
        <taxon>metagenomes</taxon>
        <taxon>ecological metagenomes</taxon>
    </lineage>
</organism>
<gene>
    <name evidence="1" type="ORF">LCGC14_0804540</name>
</gene>
<protein>
    <submittedName>
        <fullName evidence="1">Uncharacterized protein</fullName>
    </submittedName>
</protein>
<name>A0A0F9PT72_9ZZZZ</name>
<reference evidence="1" key="1">
    <citation type="journal article" date="2015" name="Nature">
        <title>Complex archaea that bridge the gap between prokaryotes and eukaryotes.</title>
        <authorList>
            <person name="Spang A."/>
            <person name="Saw J.H."/>
            <person name="Jorgensen S.L."/>
            <person name="Zaremba-Niedzwiedzka K."/>
            <person name="Martijn J."/>
            <person name="Lind A.E."/>
            <person name="van Eijk R."/>
            <person name="Schleper C."/>
            <person name="Guy L."/>
            <person name="Ettema T.J."/>
        </authorList>
    </citation>
    <scope>NUCLEOTIDE SEQUENCE</scope>
</reference>
<comment type="caution">
    <text evidence="1">The sequence shown here is derived from an EMBL/GenBank/DDBJ whole genome shotgun (WGS) entry which is preliminary data.</text>
</comment>
<evidence type="ECO:0000313" key="1">
    <source>
        <dbReference type="EMBL" id="KKN33364.1"/>
    </source>
</evidence>
<proteinExistence type="predicted"/>
<dbReference type="EMBL" id="LAZR01002185">
    <property type="protein sequence ID" value="KKN33364.1"/>
    <property type="molecule type" value="Genomic_DNA"/>
</dbReference>
<sequence length="222" mass="25918">MEVNKLQKWLIAEKITEKNDLTPLVNRLKNISHDEKIKTRVKTITPTNTNGYSPTPYQVAIIDFEGSPVIFLGILILDTLFTFYVENHEDLDIFHLFIVEVLHEIHQLTFFSFSNYEQKEILSISSTLIEKGYDLKKFEYLENLTVVNLQKEKFESLTEALLSSGNFTFTGDPLFRNIKLVNKLFITKKFDDIVSHNHMCLLNESVILERWVKMYYLSRGGD</sequence>
<accession>A0A0F9PT72</accession>
<dbReference type="AlphaFoldDB" id="A0A0F9PT72"/>